<gene>
    <name evidence="3" type="ORF">E0486_16320</name>
</gene>
<dbReference type="RefSeq" id="WP_131853731.1">
    <property type="nucleotide sequence ID" value="NZ_SKFH01000040.1"/>
</dbReference>
<protein>
    <recommendedName>
        <fullName evidence="5">Lipoprotein</fullName>
    </recommendedName>
</protein>
<dbReference type="OrthoDB" id="5684986at2"/>
<evidence type="ECO:0008006" key="5">
    <source>
        <dbReference type="Google" id="ProtNLM"/>
    </source>
</evidence>
<keyword evidence="2" id="KW-0732">Signal</keyword>
<proteinExistence type="predicted"/>
<dbReference type="Proteomes" id="UP000295164">
    <property type="component" value="Unassembled WGS sequence"/>
</dbReference>
<name>A0A4V6P653_9BACT</name>
<feature type="region of interest" description="Disordered" evidence="1">
    <location>
        <begin position="19"/>
        <end position="71"/>
    </location>
</feature>
<comment type="caution">
    <text evidence="3">The sequence shown here is derived from an EMBL/GenBank/DDBJ whole genome shotgun (WGS) entry which is preliminary data.</text>
</comment>
<keyword evidence="4" id="KW-1185">Reference proteome</keyword>
<evidence type="ECO:0000256" key="2">
    <source>
        <dbReference type="SAM" id="SignalP"/>
    </source>
</evidence>
<dbReference type="PROSITE" id="PS51257">
    <property type="entry name" value="PROKAR_LIPOPROTEIN"/>
    <property type="match status" value="1"/>
</dbReference>
<accession>A0A4V6P653</accession>
<sequence length="191" mass="21272">MSPFQKLCVLLLGAGSLAACSDGSRPPGQSDRRTDTGVLRQDTVPMPAPRDTAPVPPPDSPPPPHVNIDPPPAVALRSGRHDLTLQWIGWNAPGRATLTPAEDGWYRIEGRQQSRDGDYLRISGRIQPLTPKELRFVGRIETRVHFNNGGRPCVKEGEQRFLSTKGRQYWRLQNMATCGEKNTVDYVDLYF</sequence>
<evidence type="ECO:0000313" key="3">
    <source>
        <dbReference type="EMBL" id="TCZ67051.1"/>
    </source>
</evidence>
<evidence type="ECO:0000256" key="1">
    <source>
        <dbReference type="SAM" id="MobiDB-lite"/>
    </source>
</evidence>
<reference evidence="3 4" key="1">
    <citation type="submission" date="2019-03" db="EMBL/GenBank/DDBJ databases">
        <authorList>
            <person name="Kim M.K.M."/>
        </authorList>
    </citation>
    <scope>NUCLEOTIDE SEQUENCE [LARGE SCALE GENOMIC DNA]</scope>
    <source>
        <strain evidence="3 4">17J68-15</strain>
    </source>
</reference>
<dbReference type="AlphaFoldDB" id="A0A4V6P653"/>
<organism evidence="3 4">
    <name type="scientific">Flaviaesturariibacter aridisoli</name>
    <dbReference type="NCBI Taxonomy" id="2545761"/>
    <lineage>
        <taxon>Bacteria</taxon>
        <taxon>Pseudomonadati</taxon>
        <taxon>Bacteroidota</taxon>
        <taxon>Chitinophagia</taxon>
        <taxon>Chitinophagales</taxon>
        <taxon>Chitinophagaceae</taxon>
        <taxon>Flaviaestuariibacter</taxon>
    </lineage>
</organism>
<feature type="signal peptide" evidence="2">
    <location>
        <begin position="1"/>
        <end position="21"/>
    </location>
</feature>
<evidence type="ECO:0000313" key="4">
    <source>
        <dbReference type="Proteomes" id="UP000295164"/>
    </source>
</evidence>
<feature type="chain" id="PRO_5020389216" description="Lipoprotein" evidence="2">
    <location>
        <begin position="22"/>
        <end position="191"/>
    </location>
</feature>
<feature type="compositionally biased region" description="Pro residues" evidence="1">
    <location>
        <begin position="54"/>
        <end position="71"/>
    </location>
</feature>
<dbReference type="EMBL" id="SKFH01000040">
    <property type="protein sequence ID" value="TCZ67051.1"/>
    <property type="molecule type" value="Genomic_DNA"/>
</dbReference>